<protein>
    <submittedName>
        <fullName evidence="1">Uncharacterized protein</fullName>
    </submittedName>
</protein>
<accession>A0A8S1WU56</accession>
<name>A0A8S1WU56_PAROT</name>
<sequence>MQFCFCSLQQITKDLGIKKKGITNTNFKASSDKRKYSVLLQQQPKTSQSVTNLKSKLEAIFTRDILFYKVLIDTCIYFRKNYLLSISKDRRVCRI</sequence>
<dbReference type="AlphaFoldDB" id="A0A8S1WU56"/>
<organism evidence="1 2">
    <name type="scientific">Paramecium octaurelia</name>
    <dbReference type="NCBI Taxonomy" id="43137"/>
    <lineage>
        <taxon>Eukaryota</taxon>
        <taxon>Sar</taxon>
        <taxon>Alveolata</taxon>
        <taxon>Ciliophora</taxon>
        <taxon>Intramacronucleata</taxon>
        <taxon>Oligohymenophorea</taxon>
        <taxon>Peniculida</taxon>
        <taxon>Parameciidae</taxon>
        <taxon>Paramecium</taxon>
    </lineage>
</organism>
<keyword evidence="2" id="KW-1185">Reference proteome</keyword>
<comment type="caution">
    <text evidence="1">The sequence shown here is derived from an EMBL/GenBank/DDBJ whole genome shotgun (WGS) entry which is preliminary data.</text>
</comment>
<dbReference type="EMBL" id="CAJJDP010000100">
    <property type="protein sequence ID" value="CAD8191699.1"/>
    <property type="molecule type" value="Genomic_DNA"/>
</dbReference>
<proteinExistence type="predicted"/>
<reference evidence="1" key="1">
    <citation type="submission" date="2021-01" db="EMBL/GenBank/DDBJ databases">
        <authorList>
            <consortium name="Genoscope - CEA"/>
            <person name="William W."/>
        </authorList>
    </citation>
    <scope>NUCLEOTIDE SEQUENCE</scope>
</reference>
<evidence type="ECO:0000313" key="2">
    <source>
        <dbReference type="Proteomes" id="UP000683925"/>
    </source>
</evidence>
<dbReference type="Proteomes" id="UP000683925">
    <property type="component" value="Unassembled WGS sequence"/>
</dbReference>
<gene>
    <name evidence="1" type="ORF">POCTA_138.1.T1000136</name>
</gene>
<evidence type="ECO:0000313" key="1">
    <source>
        <dbReference type="EMBL" id="CAD8191699.1"/>
    </source>
</evidence>